<dbReference type="GO" id="GO:0061630">
    <property type="term" value="F:ubiquitin protein ligase activity"/>
    <property type="evidence" value="ECO:0007669"/>
    <property type="project" value="UniProtKB-EC"/>
</dbReference>
<dbReference type="GO" id="GO:0016567">
    <property type="term" value="P:protein ubiquitination"/>
    <property type="evidence" value="ECO:0007669"/>
    <property type="project" value="UniProtKB-UniPathway"/>
</dbReference>
<reference evidence="8" key="1">
    <citation type="submission" date="2025-08" db="UniProtKB">
        <authorList>
            <consortium name="RefSeq"/>
        </authorList>
    </citation>
    <scope>IDENTIFICATION</scope>
    <source>
        <strain evidence="8">OHB3-1</strain>
    </source>
</reference>
<dbReference type="SUPFAM" id="SSF48371">
    <property type="entry name" value="ARM repeat"/>
    <property type="match status" value="2"/>
</dbReference>
<dbReference type="RefSeq" id="XP_022153138.1">
    <property type="nucleotide sequence ID" value="XM_022297446.1"/>
</dbReference>
<dbReference type="Gene3D" id="1.25.10.10">
    <property type="entry name" value="Leucine-rich Repeat Variant"/>
    <property type="match status" value="2"/>
</dbReference>
<dbReference type="Proteomes" id="UP000504603">
    <property type="component" value="Unplaced"/>
</dbReference>
<name>A0A6J1DGQ1_MOMCH</name>
<dbReference type="InterPro" id="IPR003613">
    <property type="entry name" value="Ubox_domain"/>
</dbReference>
<dbReference type="EC" id="2.3.2.27" evidence="3"/>
<evidence type="ECO:0000256" key="2">
    <source>
        <dbReference type="ARBA" id="ARBA00004906"/>
    </source>
</evidence>
<accession>A0A6J1DGQ1</accession>
<dbReference type="PANTHER" id="PTHR45958">
    <property type="entry name" value="RING-TYPE E3 UBIQUITIN TRANSFERASE"/>
    <property type="match status" value="1"/>
</dbReference>
<keyword evidence="5" id="KW-0677">Repeat</keyword>
<comment type="pathway">
    <text evidence="2">Protein modification; protein ubiquitination.</text>
</comment>
<dbReference type="InterPro" id="IPR011989">
    <property type="entry name" value="ARM-like"/>
</dbReference>
<evidence type="ECO:0000256" key="3">
    <source>
        <dbReference type="ARBA" id="ARBA00012483"/>
    </source>
</evidence>
<dbReference type="GeneID" id="111020706"/>
<evidence type="ECO:0000313" key="8">
    <source>
        <dbReference type="RefSeq" id="XP_022153138.1"/>
    </source>
</evidence>
<dbReference type="CDD" id="cd16664">
    <property type="entry name" value="RING-Ubox_PUB"/>
    <property type="match status" value="1"/>
</dbReference>
<feature type="domain" description="U-box" evidence="6">
    <location>
        <begin position="29"/>
        <end position="108"/>
    </location>
</feature>
<dbReference type="InterPro" id="IPR052608">
    <property type="entry name" value="U-box_domain_protein"/>
</dbReference>
<evidence type="ECO:0000256" key="4">
    <source>
        <dbReference type="ARBA" id="ARBA00022679"/>
    </source>
</evidence>
<dbReference type="InterPro" id="IPR000225">
    <property type="entry name" value="Armadillo"/>
</dbReference>
<dbReference type="InterPro" id="IPR045210">
    <property type="entry name" value="RING-Ubox_PUB"/>
</dbReference>
<evidence type="ECO:0000259" key="6">
    <source>
        <dbReference type="PROSITE" id="PS51698"/>
    </source>
</evidence>
<gene>
    <name evidence="8" type="primary">LOC111020706</name>
</gene>
<keyword evidence="7" id="KW-1185">Reference proteome</keyword>
<dbReference type="InterPro" id="IPR016024">
    <property type="entry name" value="ARM-type_fold"/>
</dbReference>
<sequence>MADSWDGSYDDSGSVSDESSYYARQHIEPIYDSFLCPLTKQVMRDPVTIESGQTFERAAIEKWFDECRESRRRPICPMTLKKLSSTDLNPSIALRNTIEEWTARNEAVQLDMARKSLNLGSAENETLGSLKYVQHVCKKDLSKHIARNAGLIPMIVSLLKSTSRKVQFRALETLRIVVQEDNECKEILAEGDTVHTVVKFLRLERSKEKEEAVALLYELSKSEALCEKIGSINGAILILVGMSGSKSENLSTIENADRTLENLEKCENNIRQMAEYGRLRPLLTQILEGPPETKHSMAAYLGELVLNNDVKLFVAQTVGSSLINIMKSGDKQSKEAALKALNQISSFEASAKVLVQEGILPPLVKDLFSVGPNLLPMRLKEVSATILANVVSSGCDFDSIPVKSNNQTTLVSEDTVHNLLQLISNTGPAIESKLLQVLVGLTRSPSTISSIVAAIRSSGAIISLVQFIDAPQLDLRVSAINLLHNISSHLSQELADALRGSAGQLNSLFRIIAENTGITEEQAAAVGLLADLPERDLGLSRQMLDEEAFELVYFRVVKLRQGEIRGTRFLTPFLEGLVRILARITFILADEPDALAFCRSHNLAALFIELLQSNGLDNVQMVSAIALENLSQESKNLTQLPEFPAPGFCASIFPCFSKQPELIGLCPLHRGTCSLKESFCLLEGQAVDKLIALLDHTSEKVIEAALAALSTLLDDGVDIEKGVKILDEADGVQPIFNVLLENRTENLMRRAVWAVERLLRSEDIVMASSNNPKVSTALVDAFQHGDYQTKQNAERALRHIDKLPNFSNIFPNPNMG</sequence>
<dbReference type="OrthoDB" id="10064100at2759"/>
<dbReference type="Gene3D" id="3.30.40.10">
    <property type="entry name" value="Zinc/RING finger domain, C3HC4 (zinc finger)"/>
    <property type="match status" value="1"/>
</dbReference>
<keyword evidence="4" id="KW-0808">Transferase</keyword>
<dbReference type="PANTHER" id="PTHR45958:SF6">
    <property type="entry name" value="U-BOX DOMAIN-CONTAINING PROTEIN 43"/>
    <property type="match status" value="1"/>
</dbReference>
<evidence type="ECO:0000256" key="1">
    <source>
        <dbReference type="ARBA" id="ARBA00000900"/>
    </source>
</evidence>
<proteinExistence type="predicted"/>
<organism evidence="7 8">
    <name type="scientific">Momordica charantia</name>
    <name type="common">Bitter gourd</name>
    <name type="synonym">Balsam pear</name>
    <dbReference type="NCBI Taxonomy" id="3673"/>
    <lineage>
        <taxon>Eukaryota</taxon>
        <taxon>Viridiplantae</taxon>
        <taxon>Streptophyta</taxon>
        <taxon>Embryophyta</taxon>
        <taxon>Tracheophyta</taxon>
        <taxon>Spermatophyta</taxon>
        <taxon>Magnoliopsida</taxon>
        <taxon>eudicotyledons</taxon>
        <taxon>Gunneridae</taxon>
        <taxon>Pentapetalae</taxon>
        <taxon>rosids</taxon>
        <taxon>fabids</taxon>
        <taxon>Cucurbitales</taxon>
        <taxon>Cucurbitaceae</taxon>
        <taxon>Momordiceae</taxon>
        <taxon>Momordica</taxon>
    </lineage>
</organism>
<dbReference type="PROSITE" id="PS51698">
    <property type="entry name" value="U_BOX"/>
    <property type="match status" value="1"/>
</dbReference>
<dbReference type="UniPathway" id="UPA00143"/>
<comment type="catalytic activity">
    <reaction evidence="1">
        <text>S-ubiquitinyl-[E2 ubiquitin-conjugating enzyme]-L-cysteine + [acceptor protein]-L-lysine = [E2 ubiquitin-conjugating enzyme]-L-cysteine + N(6)-ubiquitinyl-[acceptor protein]-L-lysine.</text>
        <dbReference type="EC" id="2.3.2.27"/>
    </reaction>
</comment>
<dbReference type="SUPFAM" id="SSF57850">
    <property type="entry name" value="RING/U-box"/>
    <property type="match status" value="1"/>
</dbReference>
<dbReference type="SMART" id="SM00504">
    <property type="entry name" value="Ubox"/>
    <property type="match status" value="1"/>
</dbReference>
<evidence type="ECO:0000313" key="7">
    <source>
        <dbReference type="Proteomes" id="UP000504603"/>
    </source>
</evidence>
<dbReference type="InterPro" id="IPR013083">
    <property type="entry name" value="Znf_RING/FYVE/PHD"/>
</dbReference>
<dbReference type="Pfam" id="PF04564">
    <property type="entry name" value="U-box"/>
    <property type="match status" value="1"/>
</dbReference>
<dbReference type="SMART" id="SM00185">
    <property type="entry name" value="ARM"/>
    <property type="match status" value="8"/>
</dbReference>
<dbReference type="AlphaFoldDB" id="A0A6J1DGQ1"/>
<evidence type="ECO:0000256" key="5">
    <source>
        <dbReference type="ARBA" id="ARBA00022737"/>
    </source>
</evidence>
<dbReference type="KEGG" id="mcha:111020706"/>
<protein>
    <recommendedName>
        <fullName evidence="3">RING-type E3 ubiquitin transferase</fullName>
        <ecNumber evidence="3">2.3.2.27</ecNumber>
    </recommendedName>
</protein>